<dbReference type="CDD" id="cd00515">
    <property type="entry name" value="HAM1"/>
    <property type="match status" value="1"/>
</dbReference>
<evidence type="ECO:0000256" key="7">
    <source>
        <dbReference type="ARBA" id="ARBA00023080"/>
    </source>
</evidence>
<dbReference type="InterPro" id="IPR002637">
    <property type="entry name" value="RdgB/HAM1"/>
</dbReference>
<evidence type="ECO:0000256" key="1">
    <source>
        <dbReference type="ARBA" id="ARBA00008023"/>
    </source>
</evidence>
<dbReference type="Gene3D" id="3.90.950.10">
    <property type="match status" value="1"/>
</dbReference>
<dbReference type="NCBIfam" id="TIGR00042">
    <property type="entry name" value="RdgB/HAM1 family non-canonical purine NTP pyrophosphatase"/>
    <property type="match status" value="1"/>
</dbReference>
<feature type="binding site" evidence="10">
    <location>
        <begin position="155"/>
        <end position="158"/>
    </location>
    <ligand>
        <name>substrate</name>
    </ligand>
</feature>
<evidence type="ECO:0000256" key="3">
    <source>
        <dbReference type="ARBA" id="ARBA00022723"/>
    </source>
</evidence>
<evidence type="ECO:0000256" key="8">
    <source>
        <dbReference type="ARBA" id="ARBA00051875"/>
    </source>
</evidence>
<comment type="similarity">
    <text evidence="1 10 11">Belongs to the HAM1 NTPase family.</text>
</comment>
<dbReference type="PANTHER" id="PTHR11067">
    <property type="entry name" value="INOSINE TRIPHOSPHATE PYROPHOSPHATASE/HAM1 PROTEIN"/>
    <property type="match status" value="1"/>
</dbReference>
<feature type="binding site" evidence="10">
    <location>
        <begin position="9"/>
        <end position="14"/>
    </location>
    <ligand>
        <name>substrate</name>
    </ligand>
</feature>
<evidence type="ECO:0000313" key="13">
    <source>
        <dbReference type="Proteomes" id="UP001146670"/>
    </source>
</evidence>
<sequence>MVKKVVIATSNPGKVTEFEQMFAESGITVESLLDHPEIGDIAETGQTFAENAAIKAQTAAKFLGLPVIADDSGLSVDALDGAPGIYSARYAGLEKNDQANREKLLRELNDVPVGKRQAHFTCVLALADGQGQLVRDYKGQLAGEILMQEIGDNGFGYDSLFYVPSKDKTTAQMTAEEKAAISHRGQALRQLAADFNEKGSVLFANIDS</sequence>
<feature type="binding site" evidence="10">
    <location>
        <position position="71"/>
    </location>
    <ligand>
        <name>Mg(2+)</name>
        <dbReference type="ChEBI" id="CHEBI:18420"/>
    </ligand>
</feature>
<keyword evidence="7 10" id="KW-0546">Nucleotide metabolism</keyword>
<dbReference type="Pfam" id="PF01725">
    <property type="entry name" value="Ham1p_like"/>
    <property type="match status" value="1"/>
</dbReference>
<dbReference type="NCBIfam" id="NF011397">
    <property type="entry name" value="PRK14822.1"/>
    <property type="match status" value="1"/>
</dbReference>
<dbReference type="AlphaFoldDB" id="A0A9X3FUC4"/>
<evidence type="ECO:0000256" key="10">
    <source>
        <dbReference type="HAMAP-Rule" id="MF_01405"/>
    </source>
</evidence>
<dbReference type="HAMAP" id="MF_01405">
    <property type="entry name" value="Non_canon_purine_NTPase"/>
    <property type="match status" value="1"/>
</dbReference>
<keyword evidence="4 10" id="KW-0547">Nucleotide-binding</keyword>
<feature type="binding site" evidence="10">
    <location>
        <begin position="183"/>
        <end position="184"/>
    </location>
    <ligand>
        <name>substrate</name>
    </ligand>
</feature>
<keyword evidence="6 10" id="KW-0460">Magnesium</keyword>
<dbReference type="InterPro" id="IPR029001">
    <property type="entry name" value="ITPase-like_fam"/>
</dbReference>
<reference evidence="12" key="1">
    <citation type="submission" date="2022-12" db="EMBL/GenBank/DDBJ databases">
        <title>Description and comparative metabolic analysis of Aerococcus sp. nov., isolated from the feces of a pig.</title>
        <authorList>
            <person name="Chang Y.-H."/>
        </authorList>
    </citation>
    <scope>NUCLEOTIDE SEQUENCE</scope>
    <source>
        <strain evidence="12">YH-aer222</strain>
    </source>
</reference>
<evidence type="ECO:0000256" key="9">
    <source>
        <dbReference type="ARBA" id="ARBA00052017"/>
    </source>
</evidence>
<evidence type="ECO:0000256" key="2">
    <source>
        <dbReference type="ARBA" id="ARBA00011738"/>
    </source>
</evidence>
<dbReference type="SUPFAM" id="SSF52972">
    <property type="entry name" value="ITPase-like"/>
    <property type="match status" value="1"/>
</dbReference>
<comment type="catalytic activity">
    <reaction evidence="8 10">
        <text>dITP + H2O = dIMP + diphosphate + H(+)</text>
        <dbReference type="Rhea" id="RHEA:28342"/>
        <dbReference type="ChEBI" id="CHEBI:15377"/>
        <dbReference type="ChEBI" id="CHEBI:15378"/>
        <dbReference type="ChEBI" id="CHEBI:33019"/>
        <dbReference type="ChEBI" id="CHEBI:61194"/>
        <dbReference type="ChEBI" id="CHEBI:61382"/>
        <dbReference type="EC" id="3.6.1.66"/>
    </reaction>
</comment>
<evidence type="ECO:0000256" key="4">
    <source>
        <dbReference type="ARBA" id="ARBA00022741"/>
    </source>
</evidence>
<dbReference type="GO" id="GO:0009117">
    <property type="term" value="P:nucleotide metabolic process"/>
    <property type="evidence" value="ECO:0007669"/>
    <property type="project" value="UniProtKB-KW"/>
</dbReference>
<dbReference type="GO" id="GO:0046872">
    <property type="term" value="F:metal ion binding"/>
    <property type="evidence" value="ECO:0007669"/>
    <property type="project" value="UniProtKB-KW"/>
</dbReference>
<evidence type="ECO:0000256" key="6">
    <source>
        <dbReference type="ARBA" id="ARBA00022842"/>
    </source>
</evidence>
<dbReference type="EMBL" id="JAPRFR010000001">
    <property type="protein sequence ID" value="MCZ0725329.1"/>
    <property type="molecule type" value="Genomic_DNA"/>
</dbReference>
<comment type="caution">
    <text evidence="12">The sequence shown here is derived from an EMBL/GenBank/DDBJ whole genome shotgun (WGS) entry which is preliminary data.</text>
</comment>
<keyword evidence="5 10" id="KW-0378">Hydrolase</keyword>
<comment type="subunit">
    <text evidence="2 10">Homodimer.</text>
</comment>
<dbReference type="GO" id="GO:0036222">
    <property type="term" value="F:XTP diphosphatase activity"/>
    <property type="evidence" value="ECO:0007669"/>
    <property type="project" value="UniProtKB-UniRule"/>
</dbReference>
<dbReference type="GO" id="GO:0009146">
    <property type="term" value="P:purine nucleoside triphosphate catabolic process"/>
    <property type="evidence" value="ECO:0007669"/>
    <property type="project" value="UniProtKB-UniRule"/>
</dbReference>
<dbReference type="GO" id="GO:0005829">
    <property type="term" value="C:cytosol"/>
    <property type="evidence" value="ECO:0007669"/>
    <property type="project" value="TreeGrafter"/>
</dbReference>
<evidence type="ECO:0000256" key="11">
    <source>
        <dbReference type="RuleBase" id="RU003781"/>
    </source>
</evidence>
<organism evidence="12 13">
    <name type="scientific">Aerococcus kribbianus</name>
    <dbReference type="NCBI Taxonomy" id="2999064"/>
    <lineage>
        <taxon>Bacteria</taxon>
        <taxon>Bacillati</taxon>
        <taxon>Bacillota</taxon>
        <taxon>Bacilli</taxon>
        <taxon>Lactobacillales</taxon>
        <taxon>Aerococcaceae</taxon>
        <taxon>Aerococcus</taxon>
    </lineage>
</organism>
<feature type="binding site" evidence="10">
    <location>
        <position position="72"/>
    </location>
    <ligand>
        <name>substrate</name>
    </ligand>
</feature>
<feature type="active site" description="Proton acceptor" evidence="10">
    <location>
        <position position="71"/>
    </location>
</feature>
<dbReference type="InterPro" id="IPR020922">
    <property type="entry name" value="dITP/XTP_pyrophosphatase"/>
</dbReference>
<accession>A0A9X3FUC4</accession>
<proteinExistence type="inferred from homology"/>
<keyword evidence="3 10" id="KW-0479">Metal-binding</keyword>
<dbReference type="EC" id="3.6.1.66" evidence="10"/>
<comment type="caution">
    <text evidence="10">Lacks conserved residue(s) required for the propagation of feature annotation.</text>
</comment>
<comment type="catalytic activity">
    <reaction evidence="9 10">
        <text>XTP + H2O = XMP + diphosphate + H(+)</text>
        <dbReference type="Rhea" id="RHEA:28610"/>
        <dbReference type="ChEBI" id="CHEBI:15377"/>
        <dbReference type="ChEBI" id="CHEBI:15378"/>
        <dbReference type="ChEBI" id="CHEBI:33019"/>
        <dbReference type="ChEBI" id="CHEBI:57464"/>
        <dbReference type="ChEBI" id="CHEBI:61314"/>
        <dbReference type="EC" id="3.6.1.66"/>
    </reaction>
</comment>
<comment type="catalytic activity">
    <reaction evidence="10">
        <text>ITP + H2O = IMP + diphosphate + H(+)</text>
        <dbReference type="Rhea" id="RHEA:29399"/>
        <dbReference type="ChEBI" id="CHEBI:15377"/>
        <dbReference type="ChEBI" id="CHEBI:15378"/>
        <dbReference type="ChEBI" id="CHEBI:33019"/>
        <dbReference type="ChEBI" id="CHEBI:58053"/>
        <dbReference type="ChEBI" id="CHEBI:61402"/>
        <dbReference type="EC" id="3.6.1.66"/>
    </reaction>
</comment>
<evidence type="ECO:0000256" key="5">
    <source>
        <dbReference type="ARBA" id="ARBA00022801"/>
    </source>
</evidence>
<dbReference type="FunFam" id="3.90.950.10:FF:000001">
    <property type="entry name" value="dITP/XTP pyrophosphatase"/>
    <property type="match status" value="1"/>
</dbReference>
<comment type="cofactor">
    <cofactor evidence="10">
        <name>Mg(2+)</name>
        <dbReference type="ChEBI" id="CHEBI:18420"/>
    </cofactor>
    <text evidence="10">Binds 1 Mg(2+) ion per subunit.</text>
</comment>
<dbReference type="RefSeq" id="WP_268751652.1">
    <property type="nucleotide sequence ID" value="NZ_JAPRFQ010000001.1"/>
</dbReference>
<name>A0A9X3FUC4_9LACT</name>
<gene>
    <name evidence="12" type="ORF">OW157_01960</name>
</gene>
<evidence type="ECO:0000313" key="12">
    <source>
        <dbReference type="EMBL" id="MCZ0725329.1"/>
    </source>
</evidence>
<dbReference type="GO" id="GO:0035870">
    <property type="term" value="F:dITP diphosphatase activity"/>
    <property type="evidence" value="ECO:0007669"/>
    <property type="project" value="UniProtKB-UniRule"/>
</dbReference>
<feature type="binding site" evidence="10">
    <location>
        <position position="178"/>
    </location>
    <ligand>
        <name>substrate</name>
    </ligand>
</feature>
<protein>
    <recommendedName>
        <fullName evidence="10">dITP/XTP pyrophosphatase</fullName>
        <ecNumber evidence="10">3.6.1.66</ecNumber>
    </recommendedName>
    <alternativeName>
        <fullName evidence="10">Non-canonical purine NTP pyrophosphatase</fullName>
    </alternativeName>
    <alternativeName>
        <fullName evidence="10">Non-standard purine NTP pyrophosphatase</fullName>
    </alternativeName>
    <alternativeName>
        <fullName evidence="10">Nucleoside-triphosphate diphosphatase</fullName>
    </alternativeName>
    <alternativeName>
        <fullName evidence="10">Nucleoside-triphosphate pyrophosphatase</fullName>
        <shortName evidence="10">NTPase</shortName>
    </alternativeName>
</protein>
<dbReference type="PANTHER" id="PTHR11067:SF9">
    <property type="entry name" value="INOSINE TRIPHOSPHATE PYROPHOSPHATASE"/>
    <property type="match status" value="1"/>
</dbReference>
<dbReference type="GO" id="GO:0017111">
    <property type="term" value="F:ribonucleoside triphosphate phosphatase activity"/>
    <property type="evidence" value="ECO:0007669"/>
    <property type="project" value="InterPro"/>
</dbReference>
<dbReference type="GO" id="GO:0000166">
    <property type="term" value="F:nucleotide binding"/>
    <property type="evidence" value="ECO:0007669"/>
    <property type="project" value="UniProtKB-KW"/>
</dbReference>
<comment type="function">
    <text evidence="10">Pyrophosphatase that catalyzes the hydrolysis of nucleoside triphosphates to their monophosphate derivatives, with a high preference for the non-canonical purine nucleotides XTP (xanthosine triphosphate), dITP (deoxyinosine triphosphate) and ITP. Seems to function as a house-cleaning enzyme that removes non-canonical purine nucleotides from the nucleotide pool, thus preventing their incorporation into DNA/RNA and avoiding chromosomal lesions.</text>
</comment>
<dbReference type="GO" id="GO:0036220">
    <property type="term" value="F:ITP diphosphatase activity"/>
    <property type="evidence" value="ECO:0007669"/>
    <property type="project" value="UniProtKB-UniRule"/>
</dbReference>
<dbReference type="Proteomes" id="UP001146670">
    <property type="component" value="Unassembled WGS sequence"/>
</dbReference>
<keyword evidence="13" id="KW-1185">Reference proteome</keyword>